<evidence type="ECO:0000256" key="2">
    <source>
        <dbReference type="SAM" id="MobiDB-lite"/>
    </source>
</evidence>
<dbReference type="RefSeq" id="XP_015663929.1">
    <property type="nucleotide sequence ID" value="XM_015798409.1"/>
</dbReference>
<evidence type="ECO:0000313" key="4">
    <source>
        <dbReference type="Proteomes" id="UP000037923"/>
    </source>
</evidence>
<feature type="region of interest" description="Disordered" evidence="2">
    <location>
        <begin position="55"/>
        <end position="85"/>
    </location>
</feature>
<dbReference type="GeneID" id="26902074"/>
<protein>
    <submittedName>
        <fullName evidence="3">Uncharacterized protein</fullName>
    </submittedName>
</protein>
<feature type="compositionally biased region" description="Polar residues" evidence="2">
    <location>
        <begin position="146"/>
        <end position="163"/>
    </location>
</feature>
<dbReference type="OrthoDB" id="273425at2759"/>
<keyword evidence="1" id="KW-0175">Coiled coil</keyword>
<gene>
    <name evidence="3" type="ORF">ABB37_01779</name>
</gene>
<dbReference type="OMA" id="EMEDVHT"/>
<dbReference type="VEuPathDB" id="TriTrypDB:LpyrH10_02_7530"/>
<keyword evidence="4" id="KW-1185">Reference proteome</keyword>
<reference evidence="3 4" key="1">
    <citation type="submission" date="2015-07" db="EMBL/GenBank/DDBJ databases">
        <title>High-quality genome of monoxenous trypanosomatid Leptomonas pyrrhocoris.</title>
        <authorList>
            <person name="Flegontov P."/>
            <person name="Butenko A."/>
            <person name="Firsov S."/>
            <person name="Vlcek C."/>
            <person name="Logacheva M.D."/>
            <person name="Field M."/>
            <person name="Filatov D."/>
            <person name="Flegontova O."/>
            <person name="Gerasimov E."/>
            <person name="Jackson A.P."/>
            <person name="Kelly S."/>
            <person name="Opperdoes F."/>
            <person name="O'Reilly A."/>
            <person name="Votypka J."/>
            <person name="Yurchenko V."/>
            <person name="Lukes J."/>
        </authorList>
    </citation>
    <scope>NUCLEOTIDE SEQUENCE [LARGE SCALE GENOMIC DNA]</scope>
    <source>
        <strain evidence="3">H10</strain>
    </source>
</reference>
<name>A0A0N0DZN3_LEPPY</name>
<feature type="compositionally biased region" description="Low complexity" evidence="2">
    <location>
        <begin position="176"/>
        <end position="195"/>
    </location>
</feature>
<dbReference type="EMBL" id="LGTL01000002">
    <property type="protein sequence ID" value="KPA85489.1"/>
    <property type="molecule type" value="Genomic_DNA"/>
</dbReference>
<dbReference type="Proteomes" id="UP000037923">
    <property type="component" value="Unassembled WGS sequence"/>
</dbReference>
<proteinExistence type="predicted"/>
<organism evidence="3 4">
    <name type="scientific">Leptomonas pyrrhocoris</name>
    <name type="common">Firebug parasite</name>
    <dbReference type="NCBI Taxonomy" id="157538"/>
    <lineage>
        <taxon>Eukaryota</taxon>
        <taxon>Discoba</taxon>
        <taxon>Euglenozoa</taxon>
        <taxon>Kinetoplastea</taxon>
        <taxon>Metakinetoplastina</taxon>
        <taxon>Trypanosomatida</taxon>
        <taxon>Trypanosomatidae</taxon>
        <taxon>Leishmaniinae</taxon>
        <taxon>Leptomonas</taxon>
    </lineage>
</organism>
<sequence>MSSSSRTVAHAAGENKHTAMPTATLAHELEKLCKPYVDAFFIDIAHRQGVVPQASLQQRDTANSSGASALHGFPAKKGLHGTSTTPTFSTPEALLQECSQLMEEAAYPEHVRSAVALEVENAYLRALLSRVLQQQQPSVDAVVQEAATSAEPSLRPSAQLSPQRRTHVDESEARRSPSAAYPGPAAHAGGSADAVHHAVTGHTTTAVDLREASPATALQVGELQEQIELLREAVRGLSQQASMARANSATPLPADARAPLPPFRAVSPSPRCATPTCTTDVPTLQRIILHQQQTISTLRLEMEEVEAAKVRMEQLLNLHAAAATADAAEVNADATTSREEEDDTPCFAATTNWRSTCQTEDRPSELTATQVQPYGVITRASATDASHDNADHNGSTHTAADELYRMDFDAAAEAASEKRRAATYGGVQPLPWLGPALSTDEPIFLTGVEGEVEDEEAEMCDDAPSSGMRTPLPRGTVVLRPLHQRFSSATGDSTSLTGGLTAESPVMRPTKVSYGTLSNRHTSVMGSFNAT</sequence>
<accession>A0A0N0DZN3</accession>
<dbReference type="EMBL" id="LGTL01000002">
    <property type="protein sequence ID" value="KPA85490.1"/>
    <property type="molecule type" value="Genomic_DNA"/>
</dbReference>
<evidence type="ECO:0000256" key="1">
    <source>
        <dbReference type="SAM" id="Coils"/>
    </source>
</evidence>
<feature type="compositionally biased region" description="Polar residues" evidence="2">
    <location>
        <begin position="55"/>
        <end position="67"/>
    </location>
</feature>
<dbReference type="RefSeq" id="XP_015663930.1">
    <property type="nucleotide sequence ID" value="XM_015798410.1"/>
</dbReference>
<feature type="region of interest" description="Disordered" evidence="2">
    <location>
        <begin position="145"/>
        <end position="195"/>
    </location>
</feature>
<feature type="coiled-coil region" evidence="1">
    <location>
        <begin position="220"/>
        <end position="247"/>
    </location>
</feature>
<feature type="compositionally biased region" description="Basic and acidic residues" evidence="2">
    <location>
        <begin position="166"/>
        <end position="175"/>
    </location>
</feature>
<dbReference type="EMBL" id="LGTL01000002">
    <property type="protein sequence ID" value="KPA85491.1"/>
    <property type="molecule type" value="Genomic_DNA"/>
</dbReference>
<evidence type="ECO:0000313" key="3">
    <source>
        <dbReference type="EMBL" id="KPA85491.1"/>
    </source>
</evidence>
<dbReference type="RefSeq" id="XP_015663928.1">
    <property type="nucleotide sequence ID" value="XM_015798408.1"/>
</dbReference>
<dbReference type="AlphaFoldDB" id="A0A0N0DZN3"/>
<comment type="caution">
    <text evidence="3">The sequence shown here is derived from an EMBL/GenBank/DDBJ whole genome shotgun (WGS) entry which is preliminary data.</text>
</comment>